<dbReference type="STRING" id="554155.C5G085"/>
<comment type="similarity">
    <text evidence="4 15">Belongs to the histone H2A family.</text>
</comment>
<dbReference type="GO" id="GO:0030527">
    <property type="term" value="F:structural constituent of chromatin"/>
    <property type="evidence" value="ECO:0007669"/>
    <property type="project" value="InterPro"/>
</dbReference>
<evidence type="ECO:0000256" key="6">
    <source>
        <dbReference type="ARBA" id="ARBA00017642"/>
    </source>
</evidence>
<keyword evidence="12" id="KW-0234">DNA repair</keyword>
<dbReference type="EMBL" id="DS995708">
    <property type="protein sequence ID" value="EEQ35538.1"/>
    <property type="molecule type" value="Genomic_DNA"/>
</dbReference>
<dbReference type="AlphaFoldDB" id="C5G085"/>
<keyword evidence="7 15" id="KW-0158">Chromosome</keyword>
<evidence type="ECO:0000256" key="14">
    <source>
        <dbReference type="ARBA" id="ARBA00023269"/>
    </source>
</evidence>
<comment type="function">
    <text evidence="1">Core component of nucleosome which plays a central role in DNA double strand break (DSB) repair. Nucleosomes wrap and compact DNA into chromatin, limiting DNA accessibility to the cellular machineries which require DNA as a template. Histones thereby play a central role in transcription regulation, DNA repair, DNA replication and chromosomal stability. DNA accessibility is regulated via a complex set of post-translational modifications of histones, also called histone code, and nucleosome remodeling.</text>
</comment>
<comment type="subunit">
    <text evidence="5 15">The nucleosome is a histone octamer containing two molecules each of H2A, H2B, H3 and H4 assembled in one H3-H4 heterotetramer and two H2A-H2B heterodimers. The octamer wraps approximately 147 bp of DNA.</text>
</comment>
<dbReference type="InterPro" id="IPR009072">
    <property type="entry name" value="Histone-fold"/>
</dbReference>
<dbReference type="Proteomes" id="UP000002035">
    <property type="component" value="Unassembled WGS sequence"/>
</dbReference>
<dbReference type="PRINTS" id="PR00620">
    <property type="entry name" value="HISTONEH2A"/>
</dbReference>
<evidence type="ECO:0000256" key="10">
    <source>
        <dbReference type="ARBA" id="ARBA00022990"/>
    </source>
</evidence>
<evidence type="ECO:0000256" key="11">
    <source>
        <dbReference type="ARBA" id="ARBA00023125"/>
    </source>
</evidence>
<evidence type="ECO:0000256" key="4">
    <source>
        <dbReference type="ARBA" id="ARBA00010691"/>
    </source>
</evidence>
<dbReference type="RefSeq" id="XP_002843274.1">
    <property type="nucleotide sequence ID" value="XM_002843228.1"/>
</dbReference>
<keyword evidence="20" id="KW-1185">Reference proteome</keyword>
<dbReference type="VEuPathDB" id="FungiDB:MCYG_08357"/>
<evidence type="ECO:0000259" key="18">
    <source>
        <dbReference type="Pfam" id="PF16211"/>
    </source>
</evidence>
<keyword evidence="14 15" id="KW-0544">Nucleosome core</keyword>
<feature type="compositionally biased region" description="Gly residues" evidence="16">
    <location>
        <begin position="1"/>
        <end position="10"/>
    </location>
</feature>
<evidence type="ECO:0000256" key="13">
    <source>
        <dbReference type="ARBA" id="ARBA00023242"/>
    </source>
</evidence>
<keyword evidence="11 15" id="KW-0238">DNA-binding</keyword>
<evidence type="ECO:0000313" key="20">
    <source>
        <dbReference type="Proteomes" id="UP000002035"/>
    </source>
</evidence>
<evidence type="ECO:0000313" key="19">
    <source>
        <dbReference type="EMBL" id="EEQ35538.1"/>
    </source>
</evidence>
<dbReference type="Pfam" id="PF00125">
    <property type="entry name" value="Histone"/>
    <property type="match status" value="1"/>
</dbReference>
<proteinExistence type="inferred from homology"/>
<evidence type="ECO:0000256" key="16">
    <source>
        <dbReference type="SAM" id="MobiDB-lite"/>
    </source>
</evidence>
<keyword evidence="9" id="KW-0227">DNA damage</keyword>
<dbReference type="SMART" id="SM00414">
    <property type="entry name" value="H2A"/>
    <property type="match status" value="1"/>
</dbReference>
<dbReference type="Pfam" id="PF16211">
    <property type="entry name" value="Histone_H2A_C"/>
    <property type="match status" value="1"/>
</dbReference>
<accession>C5G085</accession>
<dbReference type="PANTHER" id="PTHR23430">
    <property type="entry name" value="HISTONE H2A"/>
    <property type="match status" value="1"/>
</dbReference>
<keyword evidence="13 15" id="KW-0539">Nucleus</keyword>
<sequence>MTGGKSGGKASGTKTSQSRSSKAGLAFPVGRVHRLLRKGNYAQRVGAVAPVYLAAVLEYLAAEVLELAGNAARDNKKTRIIPRHLELAIRNDEELNKLLGHVIIAQGGVMPYIHPTCSPRTPQGRHKSSQEL</sequence>
<dbReference type="InterPro" id="IPR032454">
    <property type="entry name" value="Histone_H2A_C"/>
</dbReference>
<evidence type="ECO:0000256" key="15">
    <source>
        <dbReference type="RuleBase" id="RU003767"/>
    </source>
</evidence>
<dbReference type="PROSITE" id="PS00046">
    <property type="entry name" value="HISTONE_H2A"/>
    <property type="match status" value="1"/>
</dbReference>
<dbReference type="FunFam" id="1.10.20.10:FF:000008">
    <property type="entry name" value="Histone H2A"/>
    <property type="match status" value="1"/>
</dbReference>
<feature type="region of interest" description="Disordered" evidence="16">
    <location>
        <begin position="1"/>
        <end position="24"/>
    </location>
</feature>
<dbReference type="eggNOG" id="KOG1756">
    <property type="taxonomic scope" value="Eukaryota"/>
</dbReference>
<evidence type="ECO:0000256" key="3">
    <source>
        <dbReference type="ARBA" id="ARBA00004286"/>
    </source>
</evidence>
<protein>
    <recommendedName>
        <fullName evidence="6 15">Histone H2A</fullName>
    </recommendedName>
</protein>
<dbReference type="InterPro" id="IPR007125">
    <property type="entry name" value="H2A/H2B/H3"/>
</dbReference>
<feature type="domain" description="Core Histone H2A/H2B/H3" evidence="17">
    <location>
        <begin position="13"/>
        <end position="90"/>
    </location>
</feature>
<dbReference type="OrthoDB" id="9421954at2759"/>
<evidence type="ECO:0000256" key="1">
    <source>
        <dbReference type="ARBA" id="ARBA00002867"/>
    </source>
</evidence>
<dbReference type="SUPFAM" id="SSF47113">
    <property type="entry name" value="Histone-fold"/>
    <property type="match status" value="1"/>
</dbReference>
<dbReference type="CDD" id="cd00074">
    <property type="entry name" value="HFD_H2A"/>
    <property type="match status" value="1"/>
</dbReference>
<evidence type="ECO:0000259" key="17">
    <source>
        <dbReference type="Pfam" id="PF00125"/>
    </source>
</evidence>
<dbReference type="GeneID" id="9227360"/>
<dbReference type="GO" id="GO:0000786">
    <property type="term" value="C:nucleosome"/>
    <property type="evidence" value="ECO:0007669"/>
    <property type="project" value="UniProtKB-KW"/>
</dbReference>
<feature type="domain" description="Histone H2A C-terminal" evidence="18">
    <location>
        <begin position="93"/>
        <end position="127"/>
    </location>
</feature>
<gene>
    <name evidence="19" type="ORF">MCYG_08357</name>
</gene>
<dbReference type="GO" id="GO:0003677">
    <property type="term" value="F:DNA binding"/>
    <property type="evidence" value="ECO:0007669"/>
    <property type="project" value="UniProtKB-KW"/>
</dbReference>
<comment type="subcellular location">
    <subcellularLocation>
        <location evidence="3">Chromosome</location>
    </subcellularLocation>
    <subcellularLocation>
        <location evidence="2 15">Nucleus</location>
    </subcellularLocation>
</comment>
<dbReference type="OMA" id="CALESQH"/>
<keyword evidence="10" id="KW-0007">Acetylation</keyword>
<dbReference type="GO" id="GO:0005634">
    <property type="term" value="C:nucleus"/>
    <property type="evidence" value="ECO:0007669"/>
    <property type="project" value="UniProtKB-SubCell"/>
</dbReference>
<dbReference type="Gene3D" id="1.10.20.10">
    <property type="entry name" value="Histone, subunit A"/>
    <property type="match status" value="1"/>
</dbReference>
<keyword evidence="8" id="KW-0488">Methylation</keyword>
<organism evidence="19 20">
    <name type="scientific">Arthroderma otae (strain ATCC MYA-4605 / CBS 113480)</name>
    <name type="common">Microsporum canis</name>
    <dbReference type="NCBI Taxonomy" id="554155"/>
    <lineage>
        <taxon>Eukaryota</taxon>
        <taxon>Fungi</taxon>
        <taxon>Dikarya</taxon>
        <taxon>Ascomycota</taxon>
        <taxon>Pezizomycotina</taxon>
        <taxon>Eurotiomycetes</taxon>
        <taxon>Eurotiomycetidae</taxon>
        <taxon>Onygenales</taxon>
        <taxon>Arthrodermataceae</taxon>
        <taxon>Microsporum</taxon>
    </lineage>
</organism>
<dbReference type="HOGENOM" id="CLU_062828_3_1_1"/>
<dbReference type="GO" id="GO:0046982">
    <property type="term" value="F:protein heterodimerization activity"/>
    <property type="evidence" value="ECO:0007669"/>
    <property type="project" value="InterPro"/>
</dbReference>
<evidence type="ECO:0000256" key="12">
    <source>
        <dbReference type="ARBA" id="ARBA00023204"/>
    </source>
</evidence>
<evidence type="ECO:0000256" key="9">
    <source>
        <dbReference type="ARBA" id="ARBA00022763"/>
    </source>
</evidence>
<evidence type="ECO:0000256" key="8">
    <source>
        <dbReference type="ARBA" id="ARBA00022481"/>
    </source>
</evidence>
<dbReference type="GO" id="GO:0006281">
    <property type="term" value="P:DNA repair"/>
    <property type="evidence" value="ECO:0007669"/>
    <property type="project" value="UniProtKB-KW"/>
</dbReference>
<dbReference type="InterPro" id="IPR032458">
    <property type="entry name" value="Histone_H2A_CS"/>
</dbReference>
<dbReference type="InterPro" id="IPR002119">
    <property type="entry name" value="Histone_H2A"/>
</dbReference>
<evidence type="ECO:0000256" key="5">
    <source>
        <dbReference type="ARBA" id="ARBA00011538"/>
    </source>
</evidence>
<evidence type="ECO:0000256" key="2">
    <source>
        <dbReference type="ARBA" id="ARBA00004123"/>
    </source>
</evidence>
<reference evidence="20" key="1">
    <citation type="journal article" date="2012" name="MBio">
        <title>Comparative genome analysis of Trichophyton rubrum and related dermatophytes reveals candidate genes involved in infection.</title>
        <authorList>
            <person name="Martinez D.A."/>
            <person name="Oliver B.G."/>
            <person name="Graeser Y."/>
            <person name="Goldberg J.M."/>
            <person name="Li W."/>
            <person name="Martinez-Rossi N.M."/>
            <person name="Monod M."/>
            <person name="Shelest E."/>
            <person name="Barton R.C."/>
            <person name="Birch E."/>
            <person name="Brakhage A.A."/>
            <person name="Chen Z."/>
            <person name="Gurr S.J."/>
            <person name="Heiman D."/>
            <person name="Heitman J."/>
            <person name="Kosti I."/>
            <person name="Rossi A."/>
            <person name="Saif S."/>
            <person name="Samalova M."/>
            <person name="Saunders C.W."/>
            <person name="Shea T."/>
            <person name="Summerbell R.C."/>
            <person name="Xu J."/>
            <person name="Young S."/>
            <person name="Zeng Q."/>
            <person name="Birren B.W."/>
            <person name="Cuomo C.A."/>
            <person name="White T.C."/>
        </authorList>
    </citation>
    <scope>NUCLEOTIDE SEQUENCE [LARGE SCALE GENOMIC DNA]</scope>
    <source>
        <strain evidence="20">ATCC MYA-4605 / CBS 113480</strain>
    </source>
</reference>
<name>C5G085_ARTOC</name>
<evidence type="ECO:0000256" key="7">
    <source>
        <dbReference type="ARBA" id="ARBA00022454"/>
    </source>
</evidence>